<reference evidence="1 2" key="1">
    <citation type="submission" date="2017-02" db="EMBL/GenBank/DDBJ databases">
        <title>The new phylogeny of genus Mycobacterium.</title>
        <authorList>
            <person name="Tortoli E."/>
            <person name="Trovato A."/>
            <person name="Cirillo D.M."/>
        </authorList>
    </citation>
    <scope>NUCLEOTIDE SEQUENCE [LARGE SCALE GENOMIC DNA]</scope>
    <source>
        <strain evidence="1 2">FI-09383</strain>
    </source>
</reference>
<sequence>MPTPTANDLSDYTGNTVNATQAAAVIGVVKASVNAWTRGVGFNDGEPNDELASVILSASARLIANTSGVVREEMGGFVVQFAPAVDGFTLREQAILNRYRETAK</sequence>
<dbReference type="RefSeq" id="WP_083042498.1">
    <property type="nucleotide sequence ID" value="NZ_MVHP01000003.1"/>
</dbReference>
<name>A0A1X0D7G6_9MYCO</name>
<evidence type="ECO:0000313" key="1">
    <source>
        <dbReference type="EMBL" id="ORA68288.1"/>
    </source>
</evidence>
<dbReference type="OrthoDB" id="4381973at2"/>
<dbReference type="Proteomes" id="UP000192772">
    <property type="component" value="Unassembled WGS sequence"/>
</dbReference>
<dbReference type="AlphaFoldDB" id="A0A1X0D7G6"/>
<accession>A0A1X0D7G6</accession>
<organism evidence="1 2">
    <name type="scientific">Mycolicibacterium elephantis</name>
    <dbReference type="NCBI Taxonomy" id="81858"/>
    <lineage>
        <taxon>Bacteria</taxon>
        <taxon>Bacillati</taxon>
        <taxon>Actinomycetota</taxon>
        <taxon>Actinomycetes</taxon>
        <taxon>Mycobacteriales</taxon>
        <taxon>Mycobacteriaceae</taxon>
        <taxon>Mycolicibacterium</taxon>
    </lineage>
</organism>
<evidence type="ECO:0000313" key="2">
    <source>
        <dbReference type="Proteomes" id="UP000192772"/>
    </source>
</evidence>
<dbReference type="EMBL" id="MVHP01000003">
    <property type="protein sequence ID" value="ORA68288.1"/>
    <property type="molecule type" value="Genomic_DNA"/>
</dbReference>
<gene>
    <name evidence="1" type="ORF">BST23_04190</name>
</gene>
<proteinExistence type="predicted"/>
<protein>
    <submittedName>
        <fullName evidence="1">Uncharacterized protein</fullName>
    </submittedName>
</protein>
<comment type="caution">
    <text evidence="1">The sequence shown here is derived from an EMBL/GenBank/DDBJ whole genome shotgun (WGS) entry which is preliminary data.</text>
</comment>